<dbReference type="Proteomes" id="UP000029736">
    <property type="component" value="Unassembled WGS sequence"/>
</dbReference>
<dbReference type="STRING" id="1524460.IX84_10180"/>
<dbReference type="OrthoDB" id="572148at2"/>
<dbReference type="AlphaFoldDB" id="A0A098S967"/>
<dbReference type="PANTHER" id="PTHR38753:SF1">
    <property type="entry name" value="SLR1441 PROTEIN"/>
    <property type="match status" value="1"/>
</dbReference>
<dbReference type="SUPFAM" id="SSF52980">
    <property type="entry name" value="Restriction endonuclease-like"/>
    <property type="match status" value="1"/>
</dbReference>
<accession>A0A098S967</accession>
<dbReference type="Pfam" id="PF26618">
    <property type="entry name" value="DUF8196"/>
    <property type="match status" value="1"/>
</dbReference>
<comment type="caution">
    <text evidence="2">The sequence shown here is derived from an EMBL/GenBank/DDBJ whole genome shotgun (WGS) entry which is preliminary data.</text>
</comment>
<sequence length="178" mass="20615">MAEELTWAEIKQLFKETDAKFKETDAKFKETDKRIQQAFDLFESQWGRLMESLVEGDVVRILQEKGIKINRTSTRVKGTYEGTSYEFDIIAHNGKEIVVIEVKTTLRTKHVRQHVKKLQQVKTWLSEYHDHNVYGAVAFLRAEENSEDMAEKRGLFVIRATGDSAAIMNAEGFEPRVF</sequence>
<dbReference type="Gene3D" id="3.40.1350.10">
    <property type="match status" value="1"/>
</dbReference>
<dbReference type="EMBL" id="JPOS01000020">
    <property type="protein sequence ID" value="KGE88183.1"/>
    <property type="molecule type" value="Genomic_DNA"/>
</dbReference>
<dbReference type="InterPro" id="IPR011335">
    <property type="entry name" value="Restrct_endonuc-II-like"/>
</dbReference>
<reference evidence="2 3" key="1">
    <citation type="journal article" date="2014" name="Int. J. Syst. Evol. Microbiol.">
        <title>Phaeodactylibacter xiamenensis gen. nov., sp. nov., a member of the family Saprospiraceae isolated from the marine alga Phaeodactylum tricornutum.</title>
        <authorList>
            <person name="Chen Z.Jr."/>
            <person name="Lei X."/>
            <person name="Lai Q."/>
            <person name="Li Y."/>
            <person name="Zhang B."/>
            <person name="Zhang J."/>
            <person name="Zhang H."/>
            <person name="Yang L."/>
            <person name="Zheng W."/>
            <person name="Tian Y."/>
            <person name="Yu Z."/>
            <person name="Xu H.Jr."/>
            <person name="Zheng T."/>
        </authorList>
    </citation>
    <scope>NUCLEOTIDE SEQUENCE [LARGE SCALE GENOMIC DNA]</scope>
    <source>
        <strain evidence="2 3">KD52</strain>
    </source>
</reference>
<feature type="domain" description="DUF8196" evidence="1">
    <location>
        <begin position="61"/>
        <end position="164"/>
    </location>
</feature>
<dbReference type="GO" id="GO:0003676">
    <property type="term" value="F:nucleic acid binding"/>
    <property type="evidence" value="ECO:0007669"/>
    <property type="project" value="InterPro"/>
</dbReference>
<name>A0A098S967_9BACT</name>
<evidence type="ECO:0000313" key="2">
    <source>
        <dbReference type="EMBL" id="KGE88183.1"/>
    </source>
</evidence>
<keyword evidence="3" id="KW-1185">Reference proteome</keyword>
<dbReference type="GO" id="GO:0008821">
    <property type="term" value="F:crossover junction DNA endonuclease activity"/>
    <property type="evidence" value="ECO:0007669"/>
    <property type="project" value="UniProtKB-EC"/>
</dbReference>
<proteinExistence type="predicted"/>
<protein>
    <recommendedName>
        <fullName evidence="1">DUF8196 domain-containing protein</fullName>
    </recommendedName>
</protein>
<dbReference type="InterPro" id="IPR058509">
    <property type="entry name" value="DUF8196"/>
</dbReference>
<dbReference type="PANTHER" id="PTHR38753">
    <property type="entry name" value="SLR1441 PROTEIN"/>
    <property type="match status" value="1"/>
</dbReference>
<organism evidence="2 3">
    <name type="scientific">Phaeodactylibacter xiamenensis</name>
    <dbReference type="NCBI Taxonomy" id="1524460"/>
    <lineage>
        <taxon>Bacteria</taxon>
        <taxon>Pseudomonadati</taxon>
        <taxon>Bacteroidota</taxon>
        <taxon>Saprospiria</taxon>
        <taxon>Saprospirales</taxon>
        <taxon>Haliscomenobacteraceae</taxon>
        <taxon>Phaeodactylibacter</taxon>
    </lineage>
</organism>
<dbReference type="RefSeq" id="WP_044219460.1">
    <property type="nucleotide sequence ID" value="NZ_JBKAGJ010000007.1"/>
</dbReference>
<gene>
    <name evidence="2" type="ORF">IX84_10180</name>
</gene>
<evidence type="ECO:0000313" key="3">
    <source>
        <dbReference type="Proteomes" id="UP000029736"/>
    </source>
</evidence>
<evidence type="ECO:0000259" key="1">
    <source>
        <dbReference type="Pfam" id="PF26618"/>
    </source>
</evidence>
<dbReference type="InterPro" id="IPR011856">
    <property type="entry name" value="tRNA_endonuc-like_dom_sf"/>
</dbReference>